<gene>
    <name evidence="3" type="ORF">HS088_TW15G01114</name>
</gene>
<dbReference type="Proteomes" id="UP000593562">
    <property type="component" value="Unassembled WGS sequence"/>
</dbReference>
<feature type="compositionally biased region" description="Polar residues" evidence="1">
    <location>
        <begin position="656"/>
        <end position="706"/>
    </location>
</feature>
<dbReference type="AlphaFoldDB" id="A0A7J7CND5"/>
<feature type="compositionally biased region" description="Polar residues" evidence="1">
    <location>
        <begin position="346"/>
        <end position="355"/>
    </location>
</feature>
<evidence type="ECO:0000313" key="4">
    <source>
        <dbReference type="Proteomes" id="UP000593562"/>
    </source>
</evidence>
<protein>
    <recommendedName>
        <fullName evidence="2">DUF4378 domain-containing protein</fullName>
    </recommendedName>
</protein>
<name>A0A7J7CND5_TRIWF</name>
<feature type="compositionally biased region" description="Basic and acidic residues" evidence="1">
    <location>
        <begin position="539"/>
        <end position="552"/>
    </location>
</feature>
<feature type="compositionally biased region" description="Polar residues" evidence="1">
    <location>
        <begin position="518"/>
        <end position="533"/>
    </location>
</feature>
<feature type="region of interest" description="Disordered" evidence="1">
    <location>
        <begin position="314"/>
        <end position="414"/>
    </location>
</feature>
<evidence type="ECO:0000256" key="1">
    <source>
        <dbReference type="SAM" id="MobiDB-lite"/>
    </source>
</evidence>
<dbReference type="GO" id="GO:0051513">
    <property type="term" value="P:regulation of monopolar cell growth"/>
    <property type="evidence" value="ECO:0007669"/>
    <property type="project" value="InterPro"/>
</dbReference>
<evidence type="ECO:0000259" key="2">
    <source>
        <dbReference type="Pfam" id="PF14309"/>
    </source>
</evidence>
<proteinExistence type="predicted"/>
<dbReference type="InParanoid" id="A0A7J7CND5"/>
<reference evidence="3 4" key="1">
    <citation type="journal article" date="2020" name="Nat. Commun.">
        <title>Genome of Tripterygium wilfordii and identification of cytochrome P450 involved in triptolide biosynthesis.</title>
        <authorList>
            <person name="Tu L."/>
            <person name="Su P."/>
            <person name="Zhang Z."/>
            <person name="Gao L."/>
            <person name="Wang J."/>
            <person name="Hu T."/>
            <person name="Zhou J."/>
            <person name="Zhang Y."/>
            <person name="Zhao Y."/>
            <person name="Liu Y."/>
            <person name="Song Y."/>
            <person name="Tong Y."/>
            <person name="Lu Y."/>
            <person name="Yang J."/>
            <person name="Xu C."/>
            <person name="Jia M."/>
            <person name="Peters R.J."/>
            <person name="Huang L."/>
            <person name="Gao W."/>
        </authorList>
    </citation>
    <scope>NUCLEOTIDE SEQUENCE [LARGE SCALE GENOMIC DNA]</scope>
    <source>
        <strain evidence="4">cv. XIE 37</strain>
        <tissue evidence="3">Leaf</tissue>
    </source>
</reference>
<feature type="region of interest" description="Disordered" evidence="1">
    <location>
        <begin position="595"/>
        <end position="706"/>
    </location>
</feature>
<evidence type="ECO:0000313" key="3">
    <source>
        <dbReference type="EMBL" id="KAF5735605.1"/>
    </source>
</evidence>
<organism evidence="3 4">
    <name type="scientific">Tripterygium wilfordii</name>
    <name type="common">Thunder God vine</name>
    <dbReference type="NCBI Taxonomy" id="458696"/>
    <lineage>
        <taxon>Eukaryota</taxon>
        <taxon>Viridiplantae</taxon>
        <taxon>Streptophyta</taxon>
        <taxon>Embryophyta</taxon>
        <taxon>Tracheophyta</taxon>
        <taxon>Spermatophyta</taxon>
        <taxon>Magnoliopsida</taxon>
        <taxon>eudicotyledons</taxon>
        <taxon>Gunneridae</taxon>
        <taxon>Pentapetalae</taxon>
        <taxon>rosids</taxon>
        <taxon>fabids</taxon>
        <taxon>Celastrales</taxon>
        <taxon>Celastraceae</taxon>
        <taxon>Tripterygium</taxon>
    </lineage>
</organism>
<feature type="compositionally biased region" description="Polar residues" evidence="1">
    <location>
        <begin position="479"/>
        <end position="500"/>
    </location>
</feature>
<comment type="caution">
    <text evidence="3">The sequence shown here is derived from an EMBL/GenBank/DDBJ whole genome shotgun (WGS) entry which is preliminary data.</text>
</comment>
<dbReference type="EMBL" id="JAAARO010000015">
    <property type="protein sequence ID" value="KAF5735605.1"/>
    <property type="molecule type" value="Genomic_DNA"/>
</dbReference>
<dbReference type="InterPro" id="IPR025486">
    <property type="entry name" value="DUF4378"/>
</dbReference>
<feature type="compositionally biased region" description="Polar residues" evidence="1">
    <location>
        <begin position="595"/>
        <end position="610"/>
    </location>
</feature>
<keyword evidence="4" id="KW-1185">Reference proteome</keyword>
<dbReference type="PANTHER" id="PTHR31680">
    <property type="entry name" value="LONGIFOLIA PROTEIN"/>
    <property type="match status" value="1"/>
</dbReference>
<dbReference type="OrthoDB" id="769613at2759"/>
<dbReference type="PANTHER" id="PTHR31680:SF15">
    <property type="entry name" value="PROTEIN LONGIFOLIA 2"/>
    <property type="match status" value="1"/>
</dbReference>
<feature type="region of interest" description="Disordered" evidence="1">
    <location>
        <begin position="166"/>
        <end position="191"/>
    </location>
</feature>
<feature type="compositionally biased region" description="Basic and acidic residues" evidence="1">
    <location>
        <begin position="327"/>
        <end position="345"/>
    </location>
</feature>
<sequence>MSAKFIYTLSDENKELQKQIGCMNGFLRLFDRHSFLSSGRRIVGQNHKRLPPGENGDHHKEPGNASGRATGRNQKKAMSENQRNSTESPRTSISTSSCSSSYSSLDYTKTSHHPERSSFKETNPPKTPPPMHQQNASSKSTPHLTDLRDVVKDSIYREARGLSVKASNKGEGGGHTLKYIDSPRPMQTQGSVNRASSLNESFRVLPKLRQAPWNSNEGKDGSFNFAPRFSYDERESQDKFKSTIKLQELHRLSLDSREGSMRRSNNITKSNQLLHELQRVNDYSTVVLNQQYEPGSGKRPSSVVAKLMGLEALPDSMATGNQQVGTGRREDDPFSRSSRRNDETNQQRISGSPRNSHMEAVSPRFRNAESSKKHPASSKFPIEPAPWRQPDGNRDYQTSALKSRDSPAKFPNLPSVYGEIAKKLADLEFKKSGKDLRALKQILEAMQKNRKMLESRKEVQAPNFESQTSNNSSDESSTPNPRGQRSNSLNSTTIRGTNSPKRSKSPVVIMKPAKQVEKSSNPTTSVTPKNCSANLCDLRTGDSVDSRKESAKMRAAGDLSPRTNLKDPFIRSLRPMDKNSGAKTVRKEAHPITRVSSVSSKMTGTTSLRMQQKKLEWEKQSHAITPSPDSNKSRTQSNRQLLESGSQNRKRRPRSPNLQPCESELSETSSCARDLSQQSDTNSMQSESNNSFASQAETEVSSTDVSDKINSLMLQKNSQRGEGPGAKSVEHSLIVERTAASSEQPSPISVLDATFYDDMPSPIKKISNAFKDDEVLDSEEIEWSPIHVSHSSSSRISSHNNEFDHRKAKNLKGLIRNFKLTSSDEEPNINETASLYNITHPDHRYILEILSASGLLNHPGSALTTMQLHQSGNLINPNLFLALEHRRTRIFHSAPNAKAQRKLLFDVVKETLVNKLALENSSKQWLSPYKLRDKRYQGQQQLLIELCLEVDRQNANSSSCNLDDEDDSLRSILWAEFMHQPENWTACHSEISELVLDVERLIFKDLISEVVNGEVPSLCGRPAGHCRQLF</sequence>
<feature type="compositionally biased region" description="Polar residues" evidence="1">
    <location>
        <begin position="132"/>
        <end position="143"/>
    </location>
</feature>
<feature type="compositionally biased region" description="Polar residues" evidence="1">
    <location>
        <begin position="622"/>
        <end position="647"/>
    </location>
</feature>
<feature type="region of interest" description="Disordered" evidence="1">
    <location>
        <begin position="453"/>
        <end position="567"/>
    </location>
</feature>
<feature type="domain" description="DUF4378" evidence="2">
    <location>
        <begin position="842"/>
        <end position="1009"/>
    </location>
</feature>
<dbReference type="InterPro" id="IPR033334">
    <property type="entry name" value="LNG1/2"/>
</dbReference>
<accession>A0A7J7CND5</accession>
<dbReference type="Pfam" id="PF14309">
    <property type="entry name" value="DUF4378"/>
    <property type="match status" value="1"/>
</dbReference>
<feature type="compositionally biased region" description="Low complexity" evidence="1">
    <location>
        <begin position="85"/>
        <end position="108"/>
    </location>
</feature>
<feature type="compositionally biased region" description="Low complexity" evidence="1">
    <location>
        <begin position="465"/>
        <end position="478"/>
    </location>
</feature>
<feature type="region of interest" description="Disordered" evidence="1">
    <location>
        <begin position="40"/>
        <end position="147"/>
    </location>
</feature>